<evidence type="ECO:0000256" key="1">
    <source>
        <dbReference type="ARBA" id="ARBA00009437"/>
    </source>
</evidence>
<dbReference type="Gene3D" id="1.10.10.10">
    <property type="entry name" value="Winged helix-like DNA-binding domain superfamily/Winged helix DNA-binding domain"/>
    <property type="match status" value="1"/>
</dbReference>
<dbReference type="Gene3D" id="3.40.190.10">
    <property type="entry name" value="Periplasmic binding protein-like II"/>
    <property type="match status" value="2"/>
</dbReference>
<dbReference type="PRINTS" id="PR00039">
    <property type="entry name" value="HTHLYSR"/>
</dbReference>
<feature type="domain" description="HTH lysR-type" evidence="5">
    <location>
        <begin position="55"/>
        <end position="111"/>
    </location>
</feature>
<evidence type="ECO:0000256" key="2">
    <source>
        <dbReference type="ARBA" id="ARBA00023015"/>
    </source>
</evidence>
<accession>A0A6G4VAK2</accession>
<dbReference type="InterPro" id="IPR036388">
    <property type="entry name" value="WH-like_DNA-bd_sf"/>
</dbReference>
<dbReference type="SUPFAM" id="SSF46785">
    <property type="entry name" value="Winged helix' DNA-binding domain"/>
    <property type="match status" value="1"/>
</dbReference>
<comment type="caution">
    <text evidence="6">The sequence shown here is derived from an EMBL/GenBank/DDBJ whole genome shotgun (WGS) entry which is preliminary data.</text>
</comment>
<dbReference type="InterPro" id="IPR005119">
    <property type="entry name" value="LysR_subst-bd"/>
</dbReference>
<dbReference type="AlphaFoldDB" id="A0A6G4VAK2"/>
<evidence type="ECO:0000313" key="7">
    <source>
        <dbReference type="Proteomes" id="UP000472335"/>
    </source>
</evidence>
<dbReference type="CDD" id="cd05466">
    <property type="entry name" value="PBP2_LTTR_substrate"/>
    <property type="match status" value="1"/>
</dbReference>
<protein>
    <submittedName>
        <fullName evidence="6">LysR family transcriptional regulator</fullName>
    </submittedName>
</protein>
<dbReference type="Pfam" id="PF00126">
    <property type="entry name" value="HTH_1"/>
    <property type="match status" value="1"/>
</dbReference>
<dbReference type="SUPFAM" id="SSF53850">
    <property type="entry name" value="Periplasmic binding protein-like II"/>
    <property type="match status" value="1"/>
</dbReference>
<evidence type="ECO:0000259" key="5">
    <source>
        <dbReference type="PROSITE" id="PS50931"/>
    </source>
</evidence>
<dbReference type="PROSITE" id="PS50931">
    <property type="entry name" value="HTH_LYSR"/>
    <property type="match status" value="1"/>
</dbReference>
<organism evidence="6 7">
    <name type="scientific">Streptomyces scabichelini</name>
    <dbReference type="NCBI Taxonomy" id="2711217"/>
    <lineage>
        <taxon>Bacteria</taxon>
        <taxon>Bacillati</taxon>
        <taxon>Actinomycetota</taxon>
        <taxon>Actinomycetes</taxon>
        <taxon>Kitasatosporales</taxon>
        <taxon>Streptomycetaceae</taxon>
        <taxon>Streptomyces</taxon>
    </lineage>
</organism>
<keyword evidence="2" id="KW-0805">Transcription regulation</keyword>
<dbReference type="PANTHER" id="PTHR30126:SF39">
    <property type="entry name" value="HTH-TYPE TRANSCRIPTIONAL REGULATOR CYSL"/>
    <property type="match status" value="1"/>
</dbReference>
<keyword evidence="3" id="KW-0238">DNA-binding</keyword>
<dbReference type="InterPro" id="IPR036390">
    <property type="entry name" value="WH_DNA-bd_sf"/>
</dbReference>
<comment type="similarity">
    <text evidence="1">Belongs to the LysR transcriptional regulatory family.</text>
</comment>
<evidence type="ECO:0000313" key="6">
    <source>
        <dbReference type="EMBL" id="NGO11001.1"/>
    </source>
</evidence>
<name>A0A6G4VAK2_9ACTN</name>
<reference evidence="6 7" key="1">
    <citation type="submission" date="2020-02" db="EMBL/GenBank/DDBJ databases">
        <title>Whole-genome analyses of novel actinobacteria.</title>
        <authorList>
            <person name="Sahin N."/>
            <person name="Gencbay T."/>
        </authorList>
    </citation>
    <scope>NUCLEOTIDE SEQUENCE [LARGE SCALE GENOMIC DNA]</scope>
    <source>
        <strain evidence="6 7">HC44</strain>
    </source>
</reference>
<dbReference type="EMBL" id="JAAKZY010000090">
    <property type="protein sequence ID" value="NGO11001.1"/>
    <property type="molecule type" value="Genomic_DNA"/>
</dbReference>
<dbReference type="Pfam" id="PF03466">
    <property type="entry name" value="LysR_substrate"/>
    <property type="match status" value="1"/>
</dbReference>
<dbReference type="GO" id="GO:0003700">
    <property type="term" value="F:DNA-binding transcription factor activity"/>
    <property type="evidence" value="ECO:0007669"/>
    <property type="project" value="InterPro"/>
</dbReference>
<evidence type="ECO:0000256" key="4">
    <source>
        <dbReference type="ARBA" id="ARBA00023163"/>
    </source>
</evidence>
<proteinExistence type="inferred from homology"/>
<keyword evidence="7" id="KW-1185">Reference proteome</keyword>
<dbReference type="GO" id="GO:0000976">
    <property type="term" value="F:transcription cis-regulatory region binding"/>
    <property type="evidence" value="ECO:0007669"/>
    <property type="project" value="TreeGrafter"/>
</dbReference>
<sequence>MKNRTPDTVETAPDTVDTVQTAPDAGEFAPSTGATAADADEIATRAGRQLPAHADLNLLRTFLAVYRTGTFTAAAPTLGLSQPTVTAQIRALEQQTGRELFTRLPRGVEPTHLAHELAAQIAGPLDALAALEGGGPSAGHTAPVHLAGPSELLCVRVLPALVPLVAEGVELRVTQGLPEPLLDEMRAGRHDLVITTRRPRGRTLDSVPLTDEEYVLVAAPAWARRIGGDVQADDLCAALRGIPLVTYAEDLPIVRRYWRTVLGKQLTSRAAVTVPNLYAVLSAVNAGAGFSVLPRSLCQDHLDSGRLTVLHEPGEPPLNTLFLVQRPGAETNPDVVRVRNTLQHAARDW</sequence>
<dbReference type="PANTHER" id="PTHR30126">
    <property type="entry name" value="HTH-TYPE TRANSCRIPTIONAL REGULATOR"/>
    <property type="match status" value="1"/>
</dbReference>
<evidence type="ECO:0000256" key="3">
    <source>
        <dbReference type="ARBA" id="ARBA00023125"/>
    </source>
</evidence>
<dbReference type="RefSeq" id="WP_165263378.1">
    <property type="nucleotide sequence ID" value="NZ_JAAKZY010000090.1"/>
</dbReference>
<keyword evidence="4" id="KW-0804">Transcription</keyword>
<dbReference type="InterPro" id="IPR000847">
    <property type="entry name" value="LysR_HTH_N"/>
</dbReference>
<gene>
    <name evidence="6" type="ORF">G5C60_26215</name>
</gene>
<dbReference type="Proteomes" id="UP000472335">
    <property type="component" value="Unassembled WGS sequence"/>
</dbReference>